<feature type="region of interest" description="Disordered" evidence="1">
    <location>
        <begin position="57"/>
        <end position="76"/>
    </location>
</feature>
<accession>A0A640KBN8</accession>
<evidence type="ECO:0000313" key="2">
    <source>
        <dbReference type="EMBL" id="GET86444.1"/>
    </source>
</evidence>
<protein>
    <submittedName>
        <fullName evidence="2">Uncharacterized protein</fullName>
    </submittedName>
</protein>
<dbReference type="VEuPathDB" id="TriTrypDB:LtaPh_1002700"/>
<feature type="region of interest" description="Disordered" evidence="1">
    <location>
        <begin position="2282"/>
        <end position="2352"/>
    </location>
</feature>
<sequence length="2352" mass="250615">MLGSRSPRGCASPPGVTTADSSSNRGAGSGGAAVNRGKTYSRSSQVKRIAAESTVPLPAITSSGRGAASRCGKDTDVHGSGDAASCGLAPLSPKSSSAGVGLQAATCMVEEAALSPAAVSSTLTLPNSDEEVTQYVLYDGLPQIGSAARLTRKRQSEAYDQFRYRIHERADAAHALVLSANPLSLSVMTSQMRMYRWRVTQAQTLTEATAILQDYVIDTTRHGYRVRRRAPPAPGQSRYAHGRGRAALKRRALVELERLSGIKASVENGAGASLDGGRVGKGVGAALRRSKESGAPDSRTAEGATEEDETEPDETAVEDEGESALPPPPPDMLPRLVLVDAFTHEDLGDIARHVRFVDKEHGLELLLVLLLPSDAGAMTASMQGAGCVITPTHQMAIEDAYAAGYDLVLAHNMDHLLVDFFTREFVSSVGRWRNDVRSKAAVGNYMSLRSVLLGGLDTSALQRLVWDDRVDDTGVLELLGAQSLCTQGEAQRYGAATRYLLQQQGNATKDAAQTRRCDSGAGGFHQGSSGGPDASLAPSLDEPMLGTGVPRLRSRPTSVAHFGVRLPAQQSAGHESCLNFSTNRDVFSSVMAQPGSSRQLQRGRRNGQVGATEDLECDADYNEDESQHQQPLLQGALEKELGRVLAENEGKQAFINSMQQEVERLRRTVAVLRRHQHGGPSMSGDSSNANHISELTESGSMIHLSKQQQIFILKERLDAANERIVALLKGRRPSGLPLSPRRRGGGRGGVSHRLHRSDKVSGSPTYPTSVPSMTAYAVFMTKATVQEAEQMMMLDDDANFSLSQLEVHRQEVLAAASNSPAHVAALQKQRKEREMADQVIYSIQRELQQLGGRLDSSRPGSKRAESRGSEGLQARVASRLQSALEVMEAQKMRIRQLEELRQMDQFLLTSFSRKGLNVSKKGAGHSTGPTEAISGISDEADDRDGSNSSADEEGSGLARALDHGRGRKAQHPRTTDRKTTKPRFGVESVPAGRKGATNGGTGVAAPKIVTREDLDGAEDADGERMRGVDMEEVTAQRIEAAVHEAVTSLQCTHRQQLASLAHSCKMQLAQLALKLQKPSTSAYIELLQKELSRAKREQRAAWMRLQFTLSSLSPEQYDATLAKRTPSEVAAAEPLSPRTVALTPDAGASDRDTALNPSDCANMVPLGAVTDPNVRSTAANIAREYAAYGLRIAYLCSELQRLEQCKTGSPRHLPALAPTAMLAVAETVPEQLVSACQASKARVQSTIDTCASIQEYLKAVHEELAMEQQLRPWCDVKSAELFSAASTAVVPSTLCMGESMSGSALSEDQALKGIRSPTVLESADQVVLLADVDASMRDVADVYATISSALKSSDSEASVSVFPTSIGRMSRRRASPRARVSKKRDSKKRRQPVASPIRSKSTSSKRDVVARAADKSLSGSTIESDSLSPLHSLAVFTVEEALNTLPIQPDEVACYQGQLSSIYGSGGVHSAAQQRLYELVLSAYQQHQIHPLHMAAVESAVSVPLPSHSCSGGESANDVSRETLVSMSESLVDFMSAQAGAAHAQHREVMALLKLIAPTTTQALQKLTKGLEQVQHMLDREDDGATFAEAFNGTGPPCTSPVFLSAIDAAVLGCIVDELRWRQWRQSLLPSKEDSKESSNPAALSASRAIPSELLKTLITERSGRNGDENSATPTADGGAVLEDPRAIAHYAAFCAVRERAAHRAHSNQGSSMPSAIDSPSCGAEDVFYLTDAPPMVMAPSTVSDRKAFTATGGENADVGLTVAHNLAALFSKRCPQDGDGDLDKTEALLAEIYLDNDEHSKAGVLGGDSNTEAMRSIWRELEVLQTVKQQRKLELMMRFELQKGRYAGGTGGSDHLVSKVGAAGARSIDDRTSLSSVDPDRLDFEVKSGSPAWYGMEAAKRVHDILRRRARPDQIIVGGGPHGGSVGIELSRRTAQPGLSAASSSKTGNLGSSSASPDSDVWGQEAEDHASSSHEEEASYTLSPYASHQRSSRATGRASPSKVRLPPLREHLLSRAQKGRDGLAGHDGNIALMAGLGYLSPRDVLSLSVYGRIDSGGAYAYSGATPLPYTTGSLTEQVLAYREALMRSAGRVVPMPFTTYANGAPYCLPLSTCPASSTTGGTPGSDHRNPLGRQLPSPVLLPDLTSWVYGVPEVYASSLLQQQSIGSGQPQNMALFMPRYDCSQIAEVEGQGCARAAPTAPPSLSRGRGFPAGATPVTSGYSTPAALAAQRLQAMLSVSMRDPSVAAAPVAMGATAVGPFGVLPTTRGHACSLHSRRSDGFAARQPLSPAPRLRQGTLVGAGTDGILPSLDTDRRAAGECKDSEPDCESFLSEKDGNPLEETLGPARTDSS</sequence>
<feature type="region of interest" description="Disordered" evidence="1">
    <location>
        <begin position="1367"/>
        <end position="1415"/>
    </location>
</feature>
<feature type="region of interest" description="Disordered" evidence="1">
    <location>
        <begin position="850"/>
        <end position="874"/>
    </location>
</feature>
<dbReference type="EMBL" id="BLBS01000011">
    <property type="protein sequence ID" value="GET86444.1"/>
    <property type="molecule type" value="Genomic_DNA"/>
</dbReference>
<feature type="region of interest" description="Disordered" evidence="1">
    <location>
        <begin position="510"/>
        <end position="553"/>
    </location>
</feature>
<gene>
    <name evidence="2" type="ORF">LtaPh_1002700</name>
</gene>
<feature type="region of interest" description="Disordered" evidence="1">
    <location>
        <begin position="1661"/>
        <end position="1680"/>
    </location>
</feature>
<feature type="compositionally biased region" description="Gly residues" evidence="1">
    <location>
        <begin position="520"/>
        <end position="530"/>
    </location>
</feature>
<feature type="region of interest" description="Disordered" evidence="1">
    <location>
        <begin position="734"/>
        <end position="766"/>
    </location>
</feature>
<feature type="compositionally biased region" description="Basic and acidic residues" evidence="1">
    <location>
        <begin position="1404"/>
        <end position="1414"/>
    </location>
</feature>
<feature type="region of interest" description="Disordered" evidence="1">
    <location>
        <begin position="1"/>
        <end position="47"/>
    </location>
</feature>
<name>A0A640KBN8_LEITA</name>
<feature type="compositionally biased region" description="Low complexity" evidence="1">
    <location>
        <begin position="1943"/>
        <end position="1957"/>
    </location>
</feature>
<organism evidence="2 3">
    <name type="scientific">Leishmania tarentolae</name>
    <name type="common">Sauroleishmania tarentolae</name>
    <dbReference type="NCBI Taxonomy" id="5689"/>
    <lineage>
        <taxon>Eukaryota</taxon>
        <taxon>Discoba</taxon>
        <taxon>Euglenozoa</taxon>
        <taxon>Kinetoplastea</taxon>
        <taxon>Metakinetoplastina</taxon>
        <taxon>Trypanosomatida</taxon>
        <taxon>Trypanosomatidae</taxon>
        <taxon>Leishmaniinae</taxon>
        <taxon>Leishmania</taxon>
        <taxon>lizard Leishmania</taxon>
    </lineage>
</organism>
<feature type="compositionally biased region" description="Basic residues" evidence="1">
    <location>
        <begin position="740"/>
        <end position="756"/>
    </location>
</feature>
<dbReference type="OrthoDB" id="273821at2759"/>
<dbReference type="Proteomes" id="UP000419144">
    <property type="component" value="Unassembled WGS sequence"/>
</dbReference>
<feature type="region of interest" description="Disordered" evidence="1">
    <location>
        <begin position="287"/>
        <end position="331"/>
    </location>
</feature>
<proteinExistence type="predicted"/>
<feature type="region of interest" description="Disordered" evidence="1">
    <location>
        <begin position="917"/>
        <end position="1023"/>
    </location>
</feature>
<feature type="compositionally biased region" description="Acidic residues" evidence="1">
    <location>
        <begin position="304"/>
        <end position="322"/>
    </location>
</feature>
<feature type="compositionally biased region" description="Basic residues" evidence="1">
    <location>
        <begin position="1369"/>
        <end position="1391"/>
    </location>
</feature>
<feature type="region of interest" description="Disordered" evidence="1">
    <location>
        <begin position="1935"/>
        <end position="2009"/>
    </location>
</feature>
<comment type="caution">
    <text evidence="2">The sequence shown here is derived from an EMBL/GenBank/DDBJ whole genome shotgun (WGS) entry which is preliminary data.</text>
</comment>
<feature type="compositionally biased region" description="Polar residues" evidence="1">
    <location>
        <begin position="1981"/>
        <end position="1995"/>
    </location>
</feature>
<reference evidence="2" key="1">
    <citation type="submission" date="2019-11" db="EMBL/GenBank/DDBJ databases">
        <title>Leishmania tarentolae CDS.</title>
        <authorList>
            <person name="Goto Y."/>
            <person name="Yamagishi J."/>
        </authorList>
    </citation>
    <scope>NUCLEOTIDE SEQUENCE [LARGE SCALE GENOMIC DNA]</scope>
    <source>
        <strain evidence="2">Parrot Tar II</strain>
    </source>
</reference>
<feature type="compositionally biased region" description="Basic and acidic residues" evidence="1">
    <location>
        <begin position="2312"/>
        <end position="2325"/>
    </location>
</feature>
<evidence type="ECO:0000313" key="3">
    <source>
        <dbReference type="Proteomes" id="UP000419144"/>
    </source>
</evidence>
<keyword evidence="3" id="KW-1185">Reference proteome</keyword>
<evidence type="ECO:0000256" key="1">
    <source>
        <dbReference type="SAM" id="MobiDB-lite"/>
    </source>
</evidence>
<feature type="compositionally biased region" description="Basic and acidic residues" evidence="1">
    <location>
        <begin position="1967"/>
        <end position="1978"/>
    </location>
</feature>